<feature type="region of interest" description="Disordered" evidence="3">
    <location>
        <begin position="365"/>
        <end position="465"/>
    </location>
</feature>
<dbReference type="PANTHER" id="PTHR23176">
    <property type="entry name" value="RHO/RAC/CDC GTPASE-ACTIVATING PROTEIN"/>
    <property type="match status" value="1"/>
</dbReference>
<dbReference type="GO" id="GO:0005096">
    <property type="term" value="F:GTPase activator activity"/>
    <property type="evidence" value="ECO:0007669"/>
    <property type="project" value="UniProtKB-KW"/>
</dbReference>
<feature type="compositionally biased region" description="Polar residues" evidence="3">
    <location>
        <begin position="432"/>
        <end position="447"/>
    </location>
</feature>
<evidence type="ECO:0000259" key="4">
    <source>
        <dbReference type="PROSITE" id="PS50238"/>
    </source>
</evidence>
<feature type="compositionally biased region" description="Low complexity" evidence="3">
    <location>
        <begin position="422"/>
        <end position="431"/>
    </location>
</feature>
<protein>
    <submittedName>
        <fullName evidence="6">DEBR0S2_19966g1_1</fullName>
    </submittedName>
</protein>
<evidence type="ECO:0000313" key="7">
    <source>
        <dbReference type="Proteomes" id="UP000478008"/>
    </source>
</evidence>
<dbReference type="SUPFAM" id="SSF48350">
    <property type="entry name" value="GTPase activation domain, GAP"/>
    <property type="match status" value="1"/>
</dbReference>
<dbReference type="Pfam" id="PF00611">
    <property type="entry name" value="FCH"/>
    <property type="match status" value="1"/>
</dbReference>
<dbReference type="InterPro" id="IPR001060">
    <property type="entry name" value="FCH_dom"/>
</dbReference>
<dbReference type="InterPro" id="IPR050729">
    <property type="entry name" value="Rho-GAP"/>
</dbReference>
<evidence type="ECO:0000256" key="1">
    <source>
        <dbReference type="ARBA" id="ARBA00022468"/>
    </source>
</evidence>
<feature type="compositionally biased region" description="Polar residues" evidence="3">
    <location>
        <begin position="365"/>
        <end position="394"/>
    </location>
</feature>
<gene>
    <name evidence="6" type="primary">RGD1</name>
    <name evidence="6" type="ORF">DEBR0S2_19966G</name>
</gene>
<dbReference type="AlphaFoldDB" id="A0A7D9H444"/>
<feature type="domain" description="Rho-GAP" evidence="4">
    <location>
        <begin position="475"/>
        <end position="667"/>
    </location>
</feature>
<keyword evidence="1" id="KW-0343">GTPase activation</keyword>
<evidence type="ECO:0000256" key="2">
    <source>
        <dbReference type="PROSITE-ProRule" id="PRU01077"/>
    </source>
</evidence>
<dbReference type="GO" id="GO:0005933">
    <property type="term" value="C:cellular bud"/>
    <property type="evidence" value="ECO:0007669"/>
    <property type="project" value="UniProtKB-ARBA"/>
</dbReference>
<dbReference type="Gene3D" id="1.20.1270.60">
    <property type="entry name" value="Arfaptin homology (AH) domain/BAR domain"/>
    <property type="match status" value="1"/>
</dbReference>
<feature type="domain" description="F-BAR" evidence="5">
    <location>
        <begin position="50"/>
        <end position="318"/>
    </location>
</feature>
<dbReference type="PROSITE" id="PS50238">
    <property type="entry name" value="RHOGAP"/>
    <property type="match status" value="1"/>
</dbReference>
<dbReference type="InterPro" id="IPR031160">
    <property type="entry name" value="F_BAR_dom"/>
</dbReference>
<dbReference type="InterPro" id="IPR008936">
    <property type="entry name" value="Rho_GTPase_activation_prot"/>
</dbReference>
<dbReference type="PROSITE" id="PS51741">
    <property type="entry name" value="F_BAR"/>
    <property type="match status" value="1"/>
</dbReference>
<evidence type="ECO:0000259" key="5">
    <source>
        <dbReference type="PROSITE" id="PS51741"/>
    </source>
</evidence>
<accession>A0A7D9H444</accession>
<feature type="region of interest" description="Disordered" evidence="3">
    <location>
        <begin position="20"/>
        <end position="40"/>
    </location>
</feature>
<dbReference type="InterPro" id="IPR027267">
    <property type="entry name" value="AH/BAR_dom_sf"/>
</dbReference>
<name>A0A7D9H444_DEKBR</name>
<proteinExistence type="predicted"/>
<dbReference type="Gene3D" id="1.10.555.10">
    <property type="entry name" value="Rho GTPase activation protein"/>
    <property type="match status" value="1"/>
</dbReference>
<dbReference type="InterPro" id="IPR000198">
    <property type="entry name" value="RhoGAP_dom"/>
</dbReference>
<sequence>MTDSDPNGLKGSIHTNAVTPQSGIIANSSPDTTSSGTKQIESSAKLLEEPQIRKILISDSSFEILLYRLKQSIKSCDEFANFIKRKHSYEESYARDLRKTASTCKSSIRSNCVFVKDSFIDSLRNVINYDERMVADVRRPYIKALETMYDELSSLGNTFARLRKQLKEEGSRKEKEVMDAISQAEKSRNKYQSVCADLEKLRNSDQSQKKITLQGRKTGPQQEEELNRKLHSADADYNKKAYYSQKCKNELIETVRPRIANHLKELILELDHALQMQLSKYAVFCESLVIGMGNQITPLGHNHTAMQEAVSSIDVERSLYNYIINSKVEHKGSFTPVEYKRHAVFGNLTADGSFARVGNTPSSRIVSGNSHISDPSPANTSQISKSFIPHSTSPYRYGNDKEVSTSSGIKNTIGLNGPRPLSESSISQSNSGNLVQSQRLSNPSVDQNGEEIQVEPKIPNLGPNANNEQGKLFGISIDKVPHDDEMVPLFVKKSIHILDKYGVNTEGIYRSSPNKIHMEQLKEIVDRDPEDLSVLDPPNPESITNDYICVIASLLKKFFAMLPEPLLTFEQTENFLKAGQIEDIKTMHLQLHRIVFELPDADYFTLRDLLFHFIHISQIPRVRMSVRNLAIVWSNNLFTQNSDSGPEQLHLKQRVIEELIHAAPDIFNPIENNEG</sequence>
<dbReference type="GO" id="GO:0005938">
    <property type="term" value="C:cell cortex"/>
    <property type="evidence" value="ECO:0007669"/>
    <property type="project" value="UniProtKB-ARBA"/>
</dbReference>
<reference evidence="6 7" key="1">
    <citation type="submission" date="2019-07" db="EMBL/GenBank/DDBJ databases">
        <authorList>
            <person name="Friedrich A."/>
            <person name="Schacherer J."/>
        </authorList>
    </citation>
    <scope>NUCLEOTIDE SEQUENCE [LARGE SCALE GENOMIC DNA]</scope>
</reference>
<dbReference type="EMBL" id="CABFWN010000002">
    <property type="protein sequence ID" value="VUG17945.1"/>
    <property type="molecule type" value="Genomic_DNA"/>
</dbReference>
<dbReference type="Pfam" id="PF00620">
    <property type="entry name" value="RhoGAP"/>
    <property type="match status" value="1"/>
</dbReference>
<evidence type="ECO:0000313" key="6">
    <source>
        <dbReference type="EMBL" id="VUG17945.1"/>
    </source>
</evidence>
<keyword evidence="2" id="KW-0175">Coiled coil</keyword>
<feature type="compositionally biased region" description="Polar residues" evidence="3">
    <location>
        <begin position="404"/>
        <end position="414"/>
    </location>
</feature>
<keyword evidence="7" id="KW-1185">Reference proteome</keyword>
<evidence type="ECO:0000256" key="3">
    <source>
        <dbReference type="SAM" id="MobiDB-lite"/>
    </source>
</evidence>
<dbReference type="GO" id="GO:0007165">
    <property type="term" value="P:signal transduction"/>
    <property type="evidence" value="ECO:0007669"/>
    <property type="project" value="InterPro"/>
</dbReference>
<dbReference type="SMART" id="SM00055">
    <property type="entry name" value="FCH"/>
    <property type="match status" value="1"/>
</dbReference>
<dbReference type="SUPFAM" id="SSF103657">
    <property type="entry name" value="BAR/IMD domain-like"/>
    <property type="match status" value="1"/>
</dbReference>
<organism evidence="6 7">
    <name type="scientific">Dekkera bruxellensis</name>
    <name type="common">Brettanomyces custersii</name>
    <dbReference type="NCBI Taxonomy" id="5007"/>
    <lineage>
        <taxon>Eukaryota</taxon>
        <taxon>Fungi</taxon>
        <taxon>Dikarya</taxon>
        <taxon>Ascomycota</taxon>
        <taxon>Saccharomycotina</taxon>
        <taxon>Pichiomycetes</taxon>
        <taxon>Pichiales</taxon>
        <taxon>Pichiaceae</taxon>
        <taxon>Brettanomyces</taxon>
    </lineage>
</organism>
<dbReference type="SMART" id="SM00324">
    <property type="entry name" value="RhoGAP"/>
    <property type="match status" value="1"/>
</dbReference>
<dbReference type="Proteomes" id="UP000478008">
    <property type="component" value="Unassembled WGS sequence"/>
</dbReference>
<dbReference type="PANTHER" id="PTHR23176:SF121">
    <property type="entry name" value="RHO-TYPE GTPASE-ACTIVATING PROTEIN 1-RELATED"/>
    <property type="match status" value="1"/>
</dbReference>